<evidence type="ECO:0000256" key="4">
    <source>
        <dbReference type="ARBA" id="ARBA00022532"/>
    </source>
</evidence>
<dbReference type="NCBIfam" id="TIGR01344">
    <property type="entry name" value="malate_syn_A"/>
    <property type="match status" value="1"/>
</dbReference>
<dbReference type="InterPro" id="IPR011076">
    <property type="entry name" value="Malate_synth_sf"/>
</dbReference>
<dbReference type="InterPro" id="IPR048356">
    <property type="entry name" value="MS_N"/>
</dbReference>
<comment type="caution">
    <text evidence="10">The sequence shown here is derived from an EMBL/GenBank/DDBJ whole genome shotgun (WGS) entry which is preliminary data.</text>
</comment>
<dbReference type="PANTHER" id="PTHR42902">
    <property type="entry name" value="MALATE SYNTHASE"/>
    <property type="match status" value="1"/>
</dbReference>
<keyword evidence="3" id="KW-0329">Glyoxylate bypass</keyword>
<dbReference type="Pfam" id="PF20659">
    <property type="entry name" value="MS_C"/>
    <property type="match status" value="1"/>
</dbReference>
<gene>
    <name evidence="10" type="primary">aceB</name>
    <name evidence="10" type="ORF">OL497_14390</name>
</gene>
<evidence type="ECO:0000313" key="11">
    <source>
        <dbReference type="Proteomes" id="UP001207742"/>
    </source>
</evidence>
<comment type="similarity">
    <text evidence="1">Belongs to the malate synthase family.</text>
</comment>
<dbReference type="Gene3D" id="3.20.20.360">
    <property type="entry name" value="Malate synthase, domain 3"/>
    <property type="match status" value="1"/>
</dbReference>
<dbReference type="PANTHER" id="PTHR42902:SF1">
    <property type="entry name" value="MALATE SYNTHASE 1-RELATED"/>
    <property type="match status" value="1"/>
</dbReference>
<keyword evidence="5 10" id="KW-0808">Transferase</keyword>
<feature type="domain" description="Malate synthase N-terminal" evidence="8">
    <location>
        <begin position="14"/>
        <end position="74"/>
    </location>
</feature>
<proteinExistence type="inferred from homology"/>
<dbReference type="Pfam" id="PF01274">
    <property type="entry name" value="MS_TIM-barrel"/>
    <property type="match status" value="1"/>
</dbReference>
<dbReference type="InterPro" id="IPR048355">
    <property type="entry name" value="MS_C"/>
</dbReference>
<dbReference type="InterPro" id="IPR044856">
    <property type="entry name" value="Malate_synth_C_sf"/>
</dbReference>
<dbReference type="Proteomes" id="UP001207742">
    <property type="component" value="Unassembled WGS sequence"/>
</dbReference>
<feature type="domain" description="Malate synthase TIM barrel" evidence="7">
    <location>
        <begin position="164"/>
        <end position="407"/>
    </location>
</feature>
<accession>A0ABT3IMZ5</accession>
<evidence type="ECO:0000256" key="3">
    <source>
        <dbReference type="ARBA" id="ARBA00022435"/>
    </source>
</evidence>
<name>A0ABT3IMZ5_9BACT</name>
<organism evidence="10 11">
    <name type="scientific">Chitinophaga nivalis</name>
    <dbReference type="NCBI Taxonomy" id="2991709"/>
    <lineage>
        <taxon>Bacteria</taxon>
        <taxon>Pseudomonadati</taxon>
        <taxon>Bacteroidota</taxon>
        <taxon>Chitinophagia</taxon>
        <taxon>Chitinophagales</taxon>
        <taxon>Chitinophagaceae</taxon>
        <taxon>Chitinophaga</taxon>
    </lineage>
</organism>
<evidence type="ECO:0000259" key="8">
    <source>
        <dbReference type="Pfam" id="PF20656"/>
    </source>
</evidence>
<dbReference type="EC" id="2.3.3.9" evidence="2"/>
<keyword evidence="10" id="KW-0012">Acyltransferase</keyword>
<dbReference type="SUPFAM" id="SSF51645">
    <property type="entry name" value="Malate synthase G"/>
    <property type="match status" value="1"/>
</dbReference>
<dbReference type="GO" id="GO:0004474">
    <property type="term" value="F:malate synthase activity"/>
    <property type="evidence" value="ECO:0007669"/>
    <property type="project" value="UniProtKB-EC"/>
</dbReference>
<evidence type="ECO:0000256" key="5">
    <source>
        <dbReference type="ARBA" id="ARBA00022679"/>
    </source>
</evidence>
<keyword evidence="4" id="KW-0816">Tricarboxylic acid cycle</keyword>
<protein>
    <recommendedName>
        <fullName evidence="2">malate synthase</fullName>
        <ecNumber evidence="2">2.3.3.9</ecNumber>
    </recommendedName>
</protein>
<evidence type="ECO:0000256" key="6">
    <source>
        <dbReference type="ARBA" id="ARBA00047918"/>
    </source>
</evidence>
<sequence>MTSTIHTPPVQAQVVVNGPPIQGQEDILTTSALAFLKALHQRFNPTRLELLEERDLLQQRIDAGELPGFLPETADIRNGDWVISPVPPALQDRRVEITGPVERKMIINALNSGATMFMADLEDSNTPSWSNVIQGQINLKAAVRKTIRLTTPEKDYQLQAHTATLLVRPRGWHMEEKHLTIAGVPISASLFDFGLYFFHNAVALLENGQGPYFYLPKTESYKEARLWNAVFDFAENYLALPQGTIRATVLIETITAVFQLHEILYELRTHAAGLNCGRWDYIFSFIKKFRNVPGYLFPDRSQITMTVPFMRDYTQLVVQTCHRRNAHAIGGMAAQIPIRNNEAANRQALEKVKADKIREVTDGHDGTWVAHPGLVPIALEVFNEYMPQPNQLANKRDDFSTDAGRLLALPEGTITLAGLRMNINVGILYIESWLRGNGAAAIYHLMEDAATAEISRTQVWQWLQYKAVMDDGTIIDQSLYEKIRDEEIDNIRQLIGCDAYQQGRFPAAIRIFNRLVVQPVFASFFTTQAYEDIL</sequence>
<dbReference type="InterPro" id="IPR006252">
    <property type="entry name" value="Malate_synthA"/>
</dbReference>
<dbReference type="InterPro" id="IPR001465">
    <property type="entry name" value="Malate_synthase_TIM"/>
</dbReference>
<dbReference type="Gene3D" id="1.20.1220.12">
    <property type="entry name" value="Malate synthase, domain III"/>
    <property type="match status" value="1"/>
</dbReference>
<comment type="catalytic activity">
    <reaction evidence="6">
        <text>glyoxylate + acetyl-CoA + H2O = (S)-malate + CoA + H(+)</text>
        <dbReference type="Rhea" id="RHEA:18181"/>
        <dbReference type="ChEBI" id="CHEBI:15377"/>
        <dbReference type="ChEBI" id="CHEBI:15378"/>
        <dbReference type="ChEBI" id="CHEBI:15589"/>
        <dbReference type="ChEBI" id="CHEBI:36655"/>
        <dbReference type="ChEBI" id="CHEBI:57287"/>
        <dbReference type="ChEBI" id="CHEBI:57288"/>
        <dbReference type="EC" id="2.3.3.9"/>
    </reaction>
</comment>
<feature type="domain" description="Malate synthase C-terminal" evidence="9">
    <location>
        <begin position="414"/>
        <end position="533"/>
    </location>
</feature>
<dbReference type="PIRSF" id="PIRSF001363">
    <property type="entry name" value="Malate_synth"/>
    <property type="match status" value="1"/>
</dbReference>
<reference evidence="10 11" key="1">
    <citation type="submission" date="2022-10" db="EMBL/GenBank/DDBJ databases">
        <title>Chitinophaga nivalis PC15 sp. nov., isolated from Pyeongchang county, South Korea.</title>
        <authorList>
            <person name="Trinh H.N."/>
        </authorList>
    </citation>
    <scope>NUCLEOTIDE SEQUENCE [LARGE SCALE GENOMIC DNA]</scope>
    <source>
        <strain evidence="10 11">PC14</strain>
    </source>
</reference>
<dbReference type="InterPro" id="IPR046363">
    <property type="entry name" value="MS_N_TIM-barrel_dom"/>
</dbReference>
<dbReference type="Pfam" id="PF20656">
    <property type="entry name" value="MS_N"/>
    <property type="match status" value="1"/>
</dbReference>
<evidence type="ECO:0000259" key="7">
    <source>
        <dbReference type="Pfam" id="PF01274"/>
    </source>
</evidence>
<dbReference type="EMBL" id="JAPDNS010000001">
    <property type="protein sequence ID" value="MCW3485094.1"/>
    <property type="molecule type" value="Genomic_DNA"/>
</dbReference>
<dbReference type="CDD" id="cd00727">
    <property type="entry name" value="malate_synt_A"/>
    <property type="match status" value="1"/>
</dbReference>
<evidence type="ECO:0000256" key="2">
    <source>
        <dbReference type="ARBA" id="ARBA00012636"/>
    </source>
</evidence>
<dbReference type="RefSeq" id="WP_264731139.1">
    <property type="nucleotide sequence ID" value="NZ_JAPDNR010000001.1"/>
</dbReference>
<evidence type="ECO:0000313" key="10">
    <source>
        <dbReference type="EMBL" id="MCW3485094.1"/>
    </source>
</evidence>
<evidence type="ECO:0000256" key="1">
    <source>
        <dbReference type="ARBA" id="ARBA00006394"/>
    </source>
</evidence>
<evidence type="ECO:0000259" key="9">
    <source>
        <dbReference type="Pfam" id="PF20659"/>
    </source>
</evidence>
<keyword evidence="11" id="KW-1185">Reference proteome</keyword>